<dbReference type="Proteomes" id="UP000016570">
    <property type="component" value="Unassembled WGS sequence"/>
</dbReference>
<sequence>MIRVDHKKRFSFPLHIHISTLFVVLILCMSLTQIWLTNRSMESVLLEANKKIFSRIASETHGTLKAQYDPALSAISAFRQGNLASASSFNQRIEYVYEIGSLLLEYPHITSYTVSYPNGDFFVVSHLSTPQYKEDMKAPAHARFVAASSSVYSNRFVMAFYDTDFHELYRTTEPSDNFDPRTRDWFKQSVVEEARISDPYFFYRLQKVGLTIHRKAANGTVFAADVLLQNLSDSLRETLVEKSSVRVLFDDHQQVYAFSDPSYFDVQNRSLNNRRIYLSDLNSPMITSAVQQQSKTNALGEFEYNGEQWFGALADVEFYPGKTLHLLMAAKSDELLHQAQVIRRNTVYLSVALILIVIPLAYLISQMIAKPIRQETNRARAIERLDFSTENGIYSRVREIYQLRSSLQSMQATLQRFVMLTSRIAHEADTDKLLHMVCDEVSDAIEAKGVFLYLLDSEHHLLKPRHVWWEEADPLELSAFEKKNMPTQRASHFVRDVFIAKQRTVLDGNKVRGMPSSVLKSGEQGDYVFYPLLDRQRQVIGTFGVLYKGEQRQQYLERYTHYIEMLISYLSVTLDTRKLLKDQKALLDSTIKLMASAMDTKSPYTGNHCQRVPVLTEWLSKAAHDSDREPFKAFSMSPNQFEELHIAAWLHDCGKITTPEHVVDKATKLETIYNRIHEIRTRFEVLKRDVELEVCRRFLPPVLPNEAMQEMEQRMGELDEEFAFIADLNQGEQFVMDEDVERLKRIGQRKWLRTMDKSLGLSWEESDRLVQSTVKTPDFEHLLEDKPEHLIAWKGDRTRDARFNLQPTQYQANQGELYNLSVKRGTLNEEERFIINDHIVQTIVMLESLPFPSHMRRIPQIAGGHHEKMNGQGYPLGLKASEMPLTARAMAIADIFEALTSTDRPYKKAKTLSESLQIMTRMVADEHIDPDLFRLFIESGVYMQYARAFLKPEQIDDVDEAQYLSY</sequence>
<dbReference type="PANTHER" id="PTHR43155">
    <property type="entry name" value="CYCLIC DI-GMP PHOSPHODIESTERASE PA4108-RELATED"/>
    <property type="match status" value="1"/>
</dbReference>
<dbReference type="PROSITE" id="PS51832">
    <property type="entry name" value="HD_GYP"/>
    <property type="match status" value="1"/>
</dbReference>
<dbReference type="InterPro" id="IPR003660">
    <property type="entry name" value="HAMP_dom"/>
</dbReference>
<gene>
    <name evidence="4" type="ORF">VPR01S_06_01080</name>
</gene>
<dbReference type="InterPro" id="IPR029016">
    <property type="entry name" value="GAF-like_dom_sf"/>
</dbReference>
<dbReference type="GO" id="GO:0016020">
    <property type="term" value="C:membrane"/>
    <property type="evidence" value="ECO:0007669"/>
    <property type="project" value="InterPro"/>
</dbReference>
<name>U2ZHC3_VIBPR</name>
<comment type="caution">
    <text evidence="4">The sequence shown here is derived from an EMBL/GenBank/DDBJ whole genome shotgun (WGS) entry which is preliminary data.</text>
</comment>
<dbReference type="PROSITE" id="PS50885">
    <property type="entry name" value="HAMP"/>
    <property type="match status" value="1"/>
</dbReference>
<keyword evidence="5" id="KW-1185">Reference proteome</keyword>
<dbReference type="RefSeq" id="WP_021705066.1">
    <property type="nucleotide sequence ID" value="NZ_BATJ01000006.1"/>
</dbReference>
<dbReference type="InterPro" id="IPR037522">
    <property type="entry name" value="HD_GYP_dom"/>
</dbReference>
<feature type="domain" description="HAMP" evidence="2">
    <location>
        <begin position="366"/>
        <end position="419"/>
    </location>
</feature>
<dbReference type="InterPro" id="IPR003607">
    <property type="entry name" value="HD/PDEase_dom"/>
</dbReference>
<evidence type="ECO:0008006" key="6">
    <source>
        <dbReference type="Google" id="ProtNLM"/>
    </source>
</evidence>
<dbReference type="EMBL" id="BATJ01000006">
    <property type="protein sequence ID" value="GAD67091.1"/>
    <property type="molecule type" value="Genomic_DNA"/>
</dbReference>
<keyword evidence="1" id="KW-0812">Transmembrane</keyword>
<accession>U2ZHC3</accession>
<proteinExistence type="predicted"/>
<dbReference type="PANTHER" id="PTHR43155:SF2">
    <property type="entry name" value="CYCLIC DI-GMP PHOSPHODIESTERASE PA4108"/>
    <property type="match status" value="1"/>
</dbReference>
<dbReference type="Gene3D" id="1.10.3210.10">
    <property type="entry name" value="Hypothetical protein af1432"/>
    <property type="match status" value="2"/>
</dbReference>
<organism evidence="4 5">
    <name type="scientific">Vibrio proteolyticus NBRC 13287</name>
    <dbReference type="NCBI Taxonomy" id="1219065"/>
    <lineage>
        <taxon>Bacteria</taxon>
        <taxon>Pseudomonadati</taxon>
        <taxon>Pseudomonadota</taxon>
        <taxon>Gammaproteobacteria</taxon>
        <taxon>Vibrionales</taxon>
        <taxon>Vibrionaceae</taxon>
        <taxon>Vibrio</taxon>
    </lineage>
</organism>
<reference evidence="4 5" key="1">
    <citation type="submission" date="2013-09" db="EMBL/GenBank/DDBJ databases">
        <title>Whole genome shotgun sequence of Vibrio proteolyticus NBRC 13287.</title>
        <authorList>
            <person name="Isaki S."/>
            <person name="Hosoyama A."/>
            <person name="Numata M."/>
            <person name="Hashimoto M."/>
            <person name="Hosoyama Y."/>
            <person name="Tsuchikane K."/>
            <person name="Noguchi M."/>
            <person name="Hirakata S."/>
            <person name="Ichikawa N."/>
            <person name="Ohji S."/>
            <person name="Yamazoe A."/>
            <person name="Fujita N."/>
        </authorList>
    </citation>
    <scope>NUCLEOTIDE SEQUENCE [LARGE SCALE GENOMIC DNA]</scope>
    <source>
        <strain evidence="4 5">NBRC 13287</strain>
    </source>
</reference>
<evidence type="ECO:0000313" key="4">
    <source>
        <dbReference type="EMBL" id="GAD67091.1"/>
    </source>
</evidence>
<keyword evidence="1" id="KW-1133">Transmembrane helix</keyword>
<dbReference type="Pfam" id="PF13487">
    <property type="entry name" value="HD_5"/>
    <property type="match status" value="1"/>
</dbReference>
<evidence type="ECO:0000259" key="3">
    <source>
        <dbReference type="PROSITE" id="PS51832"/>
    </source>
</evidence>
<dbReference type="Gene3D" id="6.10.340.10">
    <property type="match status" value="1"/>
</dbReference>
<dbReference type="eggNOG" id="COG2206">
    <property type="taxonomic scope" value="Bacteria"/>
</dbReference>
<evidence type="ECO:0000259" key="2">
    <source>
        <dbReference type="PROSITE" id="PS50885"/>
    </source>
</evidence>
<feature type="domain" description="HD-GYP" evidence="3">
    <location>
        <begin position="747"/>
        <end position="952"/>
    </location>
</feature>
<dbReference type="SUPFAM" id="SSF55781">
    <property type="entry name" value="GAF domain-like"/>
    <property type="match status" value="1"/>
</dbReference>
<feature type="transmembrane region" description="Helical" evidence="1">
    <location>
        <begin position="347"/>
        <end position="364"/>
    </location>
</feature>
<keyword evidence="1" id="KW-0472">Membrane</keyword>
<dbReference type="STRING" id="1219065.VPR01S_06_01080"/>
<dbReference type="GO" id="GO:0008081">
    <property type="term" value="F:phosphoric diester hydrolase activity"/>
    <property type="evidence" value="ECO:0007669"/>
    <property type="project" value="UniProtKB-ARBA"/>
</dbReference>
<dbReference type="CDD" id="cd00077">
    <property type="entry name" value="HDc"/>
    <property type="match status" value="1"/>
</dbReference>
<dbReference type="SUPFAM" id="SSF109604">
    <property type="entry name" value="HD-domain/PDEase-like"/>
    <property type="match status" value="2"/>
</dbReference>
<dbReference type="Gene3D" id="3.30.450.40">
    <property type="match status" value="1"/>
</dbReference>
<evidence type="ECO:0000256" key="1">
    <source>
        <dbReference type="SAM" id="Phobius"/>
    </source>
</evidence>
<dbReference type="GO" id="GO:0007165">
    <property type="term" value="P:signal transduction"/>
    <property type="evidence" value="ECO:0007669"/>
    <property type="project" value="InterPro"/>
</dbReference>
<feature type="transmembrane region" description="Helical" evidence="1">
    <location>
        <begin position="12"/>
        <end position="36"/>
    </location>
</feature>
<dbReference type="SMART" id="SM00471">
    <property type="entry name" value="HDc"/>
    <property type="match status" value="1"/>
</dbReference>
<dbReference type="AlphaFoldDB" id="U2ZHC3"/>
<evidence type="ECO:0000313" key="5">
    <source>
        <dbReference type="Proteomes" id="UP000016570"/>
    </source>
</evidence>
<protein>
    <recommendedName>
        <fullName evidence="6">HD-GYP domain-containing protein</fullName>
    </recommendedName>
</protein>
<dbReference type="Gene3D" id="3.30.450.20">
    <property type="entry name" value="PAS domain"/>
    <property type="match status" value="2"/>
</dbReference>